<dbReference type="EMBL" id="CP036526">
    <property type="protein sequence ID" value="QDT08076.1"/>
    <property type="molecule type" value="Genomic_DNA"/>
</dbReference>
<dbReference type="AlphaFoldDB" id="A0A517NLR3"/>
<proteinExistence type="predicted"/>
<dbReference type="SUPFAM" id="SSF50630">
    <property type="entry name" value="Acid proteases"/>
    <property type="match status" value="1"/>
</dbReference>
<evidence type="ECO:0000313" key="2">
    <source>
        <dbReference type="EMBL" id="QDT08076.1"/>
    </source>
</evidence>
<evidence type="ECO:0000313" key="3">
    <source>
        <dbReference type="Proteomes" id="UP000319817"/>
    </source>
</evidence>
<dbReference type="PANTHER" id="PTHR38037:SF1">
    <property type="entry name" value="ATP-DEPENDENT ZINC PROTEASE DOMAIN-CONTAINING PROTEIN-RELATED"/>
    <property type="match status" value="1"/>
</dbReference>
<evidence type="ECO:0000259" key="1">
    <source>
        <dbReference type="Pfam" id="PF05618"/>
    </source>
</evidence>
<accession>A0A517NLR3</accession>
<feature type="domain" description="Retropepsin-like aspartic endopeptidase" evidence="1">
    <location>
        <begin position="20"/>
        <end position="153"/>
    </location>
</feature>
<organism evidence="2 3">
    <name type="scientific">Stieleria marina</name>
    <dbReference type="NCBI Taxonomy" id="1930275"/>
    <lineage>
        <taxon>Bacteria</taxon>
        <taxon>Pseudomonadati</taxon>
        <taxon>Planctomycetota</taxon>
        <taxon>Planctomycetia</taxon>
        <taxon>Pirellulales</taxon>
        <taxon>Pirellulaceae</taxon>
        <taxon>Stieleria</taxon>
    </lineage>
</organism>
<keyword evidence="3" id="KW-1185">Reference proteome</keyword>
<reference evidence="2 3" key="1">
    <citation type="submission" date="2019-02" db="EMBL/GenBank/DDBJ databases">
        <title>Deep-cultivation of Planctomycetes and their phenomic and genomic characterization uncovers novel biology.</title>
        <authorList>
            <person name="Wiegand S."/>
            <person name="Jogler M."/>
            <person name="Boedeker C."/>
            <person name="Pinto D."/>
            <person name="Vollmers J."/>
            <person name="Rivas-Marin E."/>
            <person name="Kohn T."/>
            <person name="Peeters S.H."/>
            <person name="Heuer A."/>
            <person name="Rast P."/>
            <person name="Oberbeckmann S."/>
            <person name="Bunk B."/>
            <person name="Jeske O."/>
            <person name="Meyerdierks A."/>
            <person name="Storesund J.E."/>
            <person name="Kallscheuer N."/>
            <person name="Luecker S."/>
            <person name="Lage O.M."/>
            <person name="Pohl T."/>
            <person name="Merkel B.J."/>
            <person name="Hornburger P."/>
            <person name="Mueller R.-W."/>
            <person name="Bruemmer F."/>
            <person name="Labrenz M."/>
            <person name="Spormann A.M."/>
            <person name="Op den Camp H."/>
            <person name="Overmann J."/>
            <person name="Amann R."/>
            <person name="Jetten M.S.M."/>
            <person name="Mascher T."/>
            <person name="Medema M.H."/>
            <person name="Devos D.P."/>
            <person name="Kaster A.-K."/>
            <person name="Ovreas L."/>
            <person name="Rohde M."/>
            <person name="Galperin M.Y."/>
            <person name="Jogler C."/>
        </authorList>
    </citation>
    <scope>NUCLEOTIDE SEQUENCE [LARGE SCALE GENOMIC DNA]</scope>
    <source>
        <strain evidence="2 3">K23_9</strain>
    </source>
</reference>
<protein>
    <recommendedName>
        <fullName evidence="1">Retropepsin-like aspartic endopeptidase domain-containing protein</fullName>
    </recommendedName>
</protein>
<gene>
    <name evidence="2" type="ORF">K239x_00050</name>
</gene>
<dbReference type="Gene3D" id="2.40.70.10">
    <property type="entry name" value="Acid Proteases"/>
    <property type="match status" value="1"/>
</dbReference>
<dbReference type="RefSeq" id="WP_419189480.1">
    <property type="nucleotide sequence ID" value="NZ_CP036526.1"/>
</dbReference>
<dbReference type="Pfam" id="PF05618">
    <property type="entry name" value="Zn_protease"/>
    <property type="match status" value="1"/>
</dbReference>
<dbReference type="PANTHER" id="PTHR38037">
    <property type="entry name" value="ZN_PROTEASE DOMAIN-CONTAINING PROTEIN"/>
    <property type="match status" value="1"/>
</dbReference>
<sequence>MNLTDPTAFDEPSDERSMPIMGWREWISLPDLGVPRLKAKIDTGARSSSLHAFEIETFTRDDEVFVRFQVHPVQRNDEKTIACEAKVHDVRHIRSSSGQAQERFVILANVRWKNEVWPVELTLADRSEMGFRMLVGREAVRGRVLINPGKSYFGGRPKRKKKKKLS</sequence>
<dbReference type="Proteomes" id="UP000319817">
    <property type="component" value="Chromosome"/>
</dbReference>
<dbReference type="InterPro" id="IPR021109">
    <property type="entry name" value="Peptidase_aspartic_dom_sf"/>
</dbReference>
<name>A0A517NLR3_9BACT</name>
<dbReference type="InterPro" id="IPR008503">
    <property type="entry name" value="Asp_endopeptidase"/>
</dbReference>